<organism evidence="2 3">
    <name type="scientific">Paenibacillus alvei TS-15</name>
    <dbReference type="NCBI Taxonomy" id="1117108"/>
    <lineage>
        <taxon>Bacteria</taxon>
        <taxon>Bacillati</taxon>
        <taxon>Bacillota</taxon>
        <taxon>Bacilli</taxon>
        <taxon>Bacillales</taxon>
        <taxon>Paenibacillaceae</taxon>
        <taxon>Paenibacillus</taxon>
    </lineage>
</organism>
<comment type="caution">
    <text evidence="2">The sequence shown here is derived from an EMBL/GenBank/DDBJ whole genome shotgun (WGS) entry which is preliminary data.</text>
</comment>
<gene>
    <name evidence="2" type="ORF">PAALTS15_15541</name>
</gene>
<feature type="transmembrane region" description="Helical" evidence="1">
    <location>
        <begin position="21"/>
        <end position="43"/>
    </location>
</feature>
<dbReference type="AlphaFoldDB" id="S9SPF6"/>
<feature type="transmembrane region" description="Helical" evidence="1">
    <location>
        <begin position="95"/>
        <end position="114"/>
    </location>
</feature>
<evidence type="ECO:0000313" key="2">
    <source>
        <dbReference type="EMBL" id="EPY06574.1"/>
    </source>
</evidence>
<evidence type="ECO:0000256" key="1">
    <source>
        <dbReference type="SAM" id="Phobius"/>
    </source>
</evidence>
<dbReference type="Proteomes" id="UP000015344">
    <property type="component" value="Unassembled WGS sequence"/>
</dbReference>
<evidence type="ECO:0000313" key="3">
    <source>
        <dbReference type="Proteomes" id="UP000015344"/>
    </source>
</evidence>
<dbReference type="PATRIC" id="fig|1117108.3.peg.3230"/>
<keyword evidence="1" id="KW-0472">Membrane</keyword>
<dbReference type="RefSeq" id="WP_021260425.1">
    <property type="nucleotide sequence ID" value="NZ_ATMT01000054.1"/>
</dbReference>
<name>S9SPF6_PAEAL</name>
<reference evidence="2 3" key="1">
    <citation type="submission" date="2013-05" db="EMBL/GenBank/DDBJ databases">
        <authorList>
            <person name="Strain E.A."/>
            <person name="Brown E."/>
            <person name="Allard M.W."/>
            <person name="Luo Y.L."/>
        </authorList>
    </citation>
    <scope>NUCLEOTIDE SEQUENCE [LARGE SCALE GENOMIC DNA]</scope>
    <source>
        <strain evidence="2 3">TS-15</strain>
    </source>
</reference>
<accession>S9SPF6</accession>
<keyword evidence="1" id="KW-0812">Transmembrane</keyword>
<keyword evidence="1" id="KW-1133">Transmembrane helix</keyword>
<sequence length="181" mass="20331">MSRFWNAVISGSKQQKIMLGVFVCLFVITLLELELIDMMTIHYHSPGRTSGNGNIGLIAILLFLPFYLLLLSLIGTASGFVYMNRLSNKKSNSGFLIFLMGISIGLGLVQRFVFMREGVPDDVSANSLLDYLLTPYMNSAFFNLFTYLLGIIFTIVFSYFIALLIHSLRNKQEVADEHGSH</sequence>
<dbReference type="EMBL" id="ATMT01000054">
    <property type="protein sequence ID" value="EPY06574.1"/>
    <property type="molecule type" value="Genomic_DNA"/>
</dbReference>
<feature type="transmembrane region" description="Helical" evidence="1">
    <location>
        <begin position="55"/>
        <end position="83"/>
    </location>
</feature>
<feature type="transmembrane region" description="Helical" evidence="1">
    <location>
        <begin position="140"/>
        <end position="165"/>
    </location>
</feature>
<protein>
    <submittedName>
        <fullName evidence="2">Uncharacterized protein</fullName>
    </submittedName>
</protein>
<proteinExistence type="predicted"/>